<dbReference type="EMBL" id="RXGA01000003">
    <property type="protein sequence ID" value="RWX73488.1"/>
    <property type="molecule type" value="Genomic_DNA"/>
</dbReference>
<evidence type="ECO:0000259" key="2">
    <source>
        <dbReference type="PROSITE" id="PS51384"/>
    </source>
</evidence>
<dbReference type="InterPro" id="IPR017938">
    <property type="entry name" value="Riboflavin_synthase-like_b-brl"/>
</dbReference>
<dbReference type="Proteomes" id="UP000288215">
    <property type="component" value="Unassembled WGS sequence"/>
</dbReference>
<name>A0A3S3TS29_METS7</name>
<dbReference type="GO" id="GO:0005737">
    <property type="term" value="C:cytoplasm"/>
    <property type="evidence" value="ECO:0007669"/>
    <property type="project" value="InterPro"/>
</dbReference>
<evidence type="ECO:0000313" key="4">
    <source>
        <dbReference type="Proteomes" id="UP000288215"/>
    </source>
</evidence>
<dbReference type="InterPro" id="IPR039261">
    <property type="entry name" value="FNR_nucleotide-bd"/>
</dbReference>
<reference evidence="3 4" key="1">
    <citation type="submission" date="2018-12" db="EMBL/GenBank/DDBJ databases">
        <title>The complete genome of the methanogenic archaea of the candidate phylum Verstraetearchaeota, obtained from the metagenome of underground thermal water.</title>
        <authorList>
            <person name="Kadnikov V.V."/>
            <person name="Mardanov A.V."/>
            <person name="Beletsky A.V."/>
            <person name="Karnachuk O.V."/>
            <person name="Ravin N.V."/>
        </authorList>
    </citation>
    <scope>NUCLEOTIDE SEQUENCE [LARGE SCALE GENOMIC DNA]</scope>
    <source>
        <strain evidence="3">Ch88</strain>
    </source>
</reference>
<dbReference type="InterPro" id="IPR019480">
    <property type="entry name" value="Dihydroorotate_DH_Fe-S-bd"/>
</dbReference>
<dbReference type="PANTHER" id="PTHR43513">
    <property type="entry name" value="DIHYDROOROTATE DEHYDROGENASE B (NAD(+)), ELECTRON TRANSFER SUBUNIT"/>
    <property type="match status" value="1"/>
</dbReference>
<dbReference type="InterPro" id="IPR005720">
    <property type="entry name" value="Dihydroorotate_DH_cat"/>
</dbReference>
<dbReference type="Pfam" id="PF01180">
    <property type="entry name" value="DHO_dh"/>
    <property type="match status" value="1"/>
</dbReference>
<dbReference type="Pfam" id="PF10418">
    <property type="entry name" value="DHODB_Fe-S_bind"/>
    <property type="match status" value="1"/>
</dbReference>
<dbReference type="Gene3D" id="2.40.30.10">
    <property type="entry name" value="Translation factors"/>
    <property type="match status" value="1"/>
</dbReference>
<dbReference type="AlphaFoldDB" id="A0A3S3TS29"/>
<gene>
    <name evidence="3" type="ORF">Metus_1462</name>
</gene>
<protein>
    <recommendedName>
        <fullName evidence="2">FAD-binding FR-type domain-containing protein</fullName>
    </recommendedName>
</protein>
<dbReference type="SUPFAM" id="SSF51395">
    <property type="entry name" value="FMN-linked oxidoreductases"/>
    <property type="match status" value="1"/>
</dbReference>
<evidence type="ECO:0000313" key="3">
    <source>
        <dbReference type="EMBL" id="RWX73488.1"/>
    </source>
</evidence>
<dbReference type="InterPro" id="IPR050353">
    <property type="entry name" value="PyrK_electron_transfer"/>
</dbReference>
<dbReference type="PROSITE" id="PS51384">
    <property type="entry name" value="FAD_FR"/>
    <property type="match status" value="1"/>
</dbReference>
<dbReference type="PANTHER" id="PTHR43513:SF3">
    <property type="entry name" value="DIHYDROOROTATE DEHYDROGENASE B (NAD(+)), ELECTRON TRANSFER SUBUNIT-RELATED"/>
    <property type="match status" value="1"/>
</dbReference>
<dbReference type="SUPFAM" id="SSF52343">
    <property type="entry name" value="Ferredoxin reductase-like, C-terminal NADP-linked domain"/>
    <property type="match status" value="1"/>
</dbReference>
<dbReference type="InterPro" id="IPR013785">
    <property type="entry name" value="Aldolase_TIM"/>
</dbReference>
<comment type="caution">
    <text evidence="3">The sequence shown here is derived from an EMBL/GenBank/DDBJ whole genome shotgun (WGS) entry which is preliminary data.</text>
</comment>
<sequence length="546" mass="56826">MRLELPSGEFVLPSGIIASTPDIILRVAKSSERLGVITTKSIGISEREGYKEPIVASVGGSLVNSVGLSNPGADEFVRESAGVRKDLNGQGKVLMVSVFGGTPAEFASVAAKVAGCADWIELNLSCPHASGYGAAIGTCPSTVREVVAAVRGAVDLPIFAKVTPSPGLVGTVARAAVEAGADGIVAVNTVGPLEFASEWGWPLLKNSLGGLSGPAIKEIALRCVREVRESVHVPIIGMGGISSRKDVEEFRSAGARLFGVGTALWGMSTSAAGSFIDSLHSGSAAAPDPPPMGYSRFTVREAWGSGMRAIRLDGSIRAAPGQFVQVLLPGKGEKPFSLADSDPVLLLVRAVGPVSRTLVSLEEGDEVFLRGPYGNSWAPQGPSCLVGGGSGVAPVHFAARRFSGMVDGIFVGGRTSSDLPLLDSLSSEAETHVSTEDGSTGIRGLVTDLMRVRISELPGREFLNCGPEMMMVKAAELESSVSPPSKIFCVVERYTKCGIGLCGSCALDGYRICVDGPVFRYSDLAGGRDFGRYKRRASGRLVGINE</sequence>
<dbReference type="Gene3D" id="3.20.20.70">
    <property type="entry name" value="Aldolase class I"/>
    <property type="match status" value="1"/>
</dbReference>
<proteinExistence type="predicted"/>
<feature type="domain" description="FAD-binding FR-type" evidence="2">
    <location>
        <begin position="290"/>
        <end position="379"/>
    </location>
</feature>
<keyword evidence="1" id="KW-0560">Oxidoreductase</keyword>
<evidence type="ECO:0000256" key="1">
    <source>
        <dbReference type="ARBA" id="ARBA00023002"/>
    </source>
</evidence>
<dbReference type="InterPro" id="IPR017927">
    <property type="entry name" value="FAD-bd_FR_type"/>
</dbReference>
<dbReference type="GO" id="GO:0016627">
    <property type="term" value="F:oxidoreductase activity, acting on the CH-CH group of donors"/>
    <property type="evidence" value="ECO:0007669"/>
    <property type="project" value="InterPro"/>
</dbReference>
<dbReference type="SUPFAM" id="SSF63380">
    <property type="entry name" value="Riboflavin synthase domain-like"/>
    <property type="match status" value="1"/>
</dbReference>
<dbReference type="Gene3D" id="3.40.50.80">
    <property type="entry name" value="Nucleotide-binding domain of ferredoxin-NADP reductase (FNR) module"/>
    <property type="match status" value="1"/>
</dbReference>
<accession>A0A3S3TS29</accession>
<organism evidence="3 4">
    <name type="scientific">Methanosuratincola subterraneus</name>
    <dbReference type="NCBI Taxonomy" id="2593994"/>
    <lineage>
        <taxon>Archaea</taxon>
        <taxon>Thermoproteota</taxon>
        <taxon>Methanosuratincolia</taxon>
        <taxon>Candidatus Methanomethylicales</taxon>
        <taxon>Candidatus Methanomethylicaceae</taxon>
        <taxon>Candidatus Methanosuratincola (ex Vanwonterghem et al. 2016)</taxon>
    </lineage>
</organism>